<dbReference type="InterPro" id="IPR001173">
    <property type="entry name" value="Glyco_trans_2-like"/>
</dbReference>
<dbReference type="InterPro" id="IPR029044">
    <property type="entry name" value="Nucleotide-diphossugar_trans"/>
</dbReference>
<evidence type="ECO:0000259" key="10">
    <source>
        <dbReference type="Pfam" id="PF00535"/>
    </source>
</evidence>
<evidence type="ECO:0000256" key="1">
    <source>
        <dbReference type="ARBA" id="ARBA00004651"/>
    </source>
</evidence>
<evidence type="ECO:0000256" key="3">
    <source>
        <dbReference type="ARBA" id="ARBA00022676"/>
    </source>
</evidence>
<feature type="transmembrane region" description="Helical" evidence="9">
    <location>
        <begin position="222"/>
        <end position="255"/>
    </location>
</feature>
<keyword evidence="4 11" id="KW-0808">Transferase</keyword>
<feature type="transmembrane region" description="Helical" evidence="9">
    <location>
        <begin position="267"/>
        <end position="291"/>
    </location>
</feature>
<name>A0A0S7B9Z2_9CHLR</name>
<dbReference type="PANTHER" id="PTHR48090:SF1">
    <property type="entry name" value="PROPHAGE BACTOPRENOL GLUCOSYL TRANSFERASE HOMOLOG"/>
    <property type="match status" value="1"/>
</dbReference>
<evidence type="ECO:0000256" key="4">
    <source>
        <dbReference type="ARBA" id="ARBA00022679"/>
    </source>
</evidence>
<evidence type="ECO:0000256" key="6">
    <source>
        <dbReference type="ARBA" id="ARBA00022989"/>
    </source>
</evidence>
<dbReference type="RefSeq" id="WP_083522473.1">
    <property type="nucleotide sequence ID" value="NZ_DF967972.1"/>
</dbReference>
<proteinExistence type="inferred from homology"/>
<keyword evidence="6 9" id="KW-1133">Transmembrane helix</keyword>
<comment type="subcellular location">
    <subcellularLocation>
        <location evidence="1">Cell membrane</location>
        <topology evidence="1">Multi-pass membrane protein</topology>
    </subcellularLocation>
</comment>
<dbReference type="STRING" id="360412.LARV_01956"/>
<evidence type="ECO:0000256" key="8">
    <source>
        <dbReference type="ARBA" id="ARBA00038152"/>
    </source>
</evidence>
<dbReference type="SUPFAM" id="SSF53448">
    <property type="entry name" value="Nucleotide-diphospho-sugar transferases"/>
    <property type="match status" value="1"/>
</dbReference>
<dbReference type="InterPro" id="IPR050256">
    <property type="entry name" value="Glycosyltransferase_2"/>
</dbReference>
<evidence type="ECO:0000256" key="9">
    <source>
        <dbReference type="SAM" id="Phobius"/>
    </source>
</evidence>
<keyword evidence="3" id="KW-0328">Glycosyltransferase</keyword>
<evidence type="ECO:0000313" key="12">
    <source>
        <dbReference type="Proteomes" id="UP000055060"/>
    </source>
</evidence>
<feature type="domain" description="Glycosyltransferase 2-like" evidence="10">
    <location>
        <begin position="9"/>
        <end position="169"/>
    </location>
</feature>
<dbReference type="EMBL" id="DF967972">
    <property type="protein sequence ID" value="GAP14190.1"/>
    <property type="molecule type" value="Genomic_DNA"/>
</dbReference>
<comment type="similarity">
    <text evidence="8">Belongs to the glycosyltransferase 2 family. GtrB subfamily.</text>
</comment>
<dbReference type="Gene3D" id="3.90.550.10">
    <property type="entry name" value="Spore Coat Polysaccharide Biosynthesis Protein SpsA, Chain A"/>
    <property type="match status" value="1"/>
</dbReference>
<sequence length="316" mass="35355">MSSEQPVFSVVAPVFNEEGSLMEFYRRMQAVLESTGENWELILVDDGSSDGSTGIIRQLAAEDEHVRPVIFARNFGHQIAVTAGLDYSHGQAVTVIDSDLQDPPEVVLDLIAKWREGYEVVFAVRTEREGETAFKLWTASLFYHLIYKITEVKIPMDTGDFRLMDRRVVNVMNRMREHNRFLRGMSAWVGFKQVGVPYKRMARFAGSTKYPFKKMLKLAMTAITGFSFMPLQFATVMGFISAGLSLIAAIVVIILRATTGAVFLGQASTLIAVLFLGGIQLISLGILGEYIGRIYDEAKGRPLYIVRESPDDFSKK</sequence>
<accession>A0A0S7B9Z2</accession>
<dbReference type="GO" id="GO:0005886">
    <property type="term" value="C:plasma membrane"/>
    <property type="evidence" value="ECO:0007669"/>
    <property type="project" value="UniProtKB-SubCell"/>
</dbReference>
<dbReference type="AlphaFoldDB" id="A0A0S7B9Z2"/>
<keyword evidence="2" id="KW-1003">Cell membrane</keyword>
<evidence type="ECO:0000256" key="7">
    <source>
        <dbReference type="ARBA" id="ARBA00023136"/>
    </source>
</evidence>
<dbReference type="CDD" id="cd04187">
    <property type="entry name" value="DPM1_like_bac"/>
    <property type="match status" value="1"/>
</dbReference>
<keyword evidence="7 9" id="KW-0472">Membrane</keyword>
<keyword evidence="12" id="KW-1185">Reference proteome</keyword>
<evidence type="ECO:0000256" key="5">
    <source>
        <dbReference type="ARBA" id="ARBA00022692"/>
    </source>
</evidence>
<dbReference type="OrthoDB" id="9807778at2"/>
<dbReference type="GO" id="GO:0016757">
    <property type="term" value="F:glycosyltransferase activity"/>
    <property type="evidence" value="ECO:0007669"/>
    <property type="project" value="UniProtKB-KW"/>
</dbReference>
<dbReference type="Proteomes" id="UP000055060">
    <property type="component" value="Unassembled WGS sequence"/>
</dbReference>
<reference evidence="11" key="1">
    <citation type="submission" date="2015-07" db="EMBL/GenBank/DDBJ databases">
        <title>Draft Genome Sequences of Anaerolinea thermolimosa IMO-1, Bellilinea caldifistulae GOMI-1, Leptolinea tardivitalis YMTK-2, Levilinea saccharolytica KIBI-1,Longilinea arvoryzae KOME-1, Previously Described as Members of the Anaerolineaceae (Chloroflexi).</title>
        <authorList>
            <person name="Sekiguchi Y."/>
            <person name="Ohashi A."/>
            <person name="Matsuura N."/>
            <person name="Tourlousse M.D."/>
        </authorList>
    </citation>
    <scope>NUCLEOTIDE SEQUENCE [LARGE SCALE GENOMIC DNA]</scope>
    <source>
        <strain evidence="11">KOME-1</strain>
    </source>
</reference>
<keyword evidence="5 9" id="KW-0812">Transmembrane</keyword>
<dbReference type="FunFam" id="3.90.550.10:FF:000079">
    <property type="entry name" value="Probable glycosyl transferase"/>
    <property type="match status" value="1"/>
</dbReference>
<dbReference type="PANTHER" id="PTHR48090">
    <property type="entry name" value="UNDECAPRENYL-PHOSPHATE 4-DEOXY-4-FORMAMIDO-L-ARABINOSE TRANSFERASE-RELATED"/>
    <property type="match status" value="1"/>
</dbReference>
<evidence type="ECO:0000313" key="11">
    <source>
        <dbReference type="EMBL" id="GAP14190.1"/>
    </source>
</evidence>
<dbReference type="Pfam" id="PF00535">
    <property type="entry name" value="Glycos_transf_2"/>
    <property type="match status" value="1"/>
</dbReference>
<organism evidence="11">
    <name type="scientific">Longilinea arvoryzae</name>
    <dbReference type="NCBI Taxonomy" id="360412"/>
    <lineage>
        <taxon>Bacteria</taxon>
        <taxon>Bacillati</taxon>
        <taxon>Chloroflexota</taxon>
        <taxon>Anaerolineae</taxon>
        <taxon>Anaerolineales</taxon>
        <taxon>Anaerolineaceae</taxon>
        <taxon>Longilinea</taxon>
    </lineage>
</organism>
<gene>
    <name evidence="11" type="ORF">LARV_01956</name>
</gene>
<evidence type="ECO:0000256" key="2">
    <source>
        <dbReference type="ARBA" id="ARBA00022475"/>
    </source>
</evidence>
<protein>
    <submittedName>
        <fullName evidence="11">Glycosyltransferase</fullName>
    </submittedName>
</protein>